<dbReference type="EMBL" id="REGN01004836">
    <property type="protein sequence ID" value="RNA15969.1"/>
    <property type="molecule type" value="Genomic_DNA"/>
</dbReference>
<dbReference type="AlphaFoldDB" id="A0A3M7QXM6"/>
<feature type="chain" id="PRO_5018283291" evidence="1">
    <location>
        <begin position="22"/>
        <end position="120"/>
    </location>
</feature>
<accession>A0A3M7QXM6</accession>
<evidence type="ECO:0000256" key="1">
    <source>
        <dbReference type="SAM" id="SignalP"/>
    </source>
</evidence>
<evidence type="ECO:0000313" key="3">
    <source>
        <dbReference type="Proteomes" id="UP000276133"/>
    </source>
</evidence>
<gene>
    <name evidence="2" type="ORF">BpHYR1_050960</name>
</gene>
<evidence type="ECO:0000313" key="2">
    <source>
        <dbReference type="EMBL" id="RNA15969.1"/>
    </source>
</evidence>
<dbReference type="Proteomes" id="UP000276133">
    <property type="component" value="Unassembled WGS sequence"/>
</dbReference>
<reference evidence="2 3" key="1">
    <citation type="journal article" date="2018" name="Sci. Rep.">
        <title>Genomic signatures of local adaptation to the degree of environmental predictability in rotifers.</title>
        <authorList>
            <person name="Franch-Gras L."/>
            <person name="Hahn C."/>
            <person name="Garcia-Roger E.M."/>
            <person name="Carmona M.J."/>
            <person name="Serra M."/>
            <person name="Gomez A."/>
        </authorList>
    </citation>
    <scope>NUCLEOTIDE SEQUENCE [LARGE SCALE GENOMIC DNA]</scope>
    <source>
        <strain evidence="2">HYR1</strain>
    </source>
</reference>
<protein>
    <submittedName>
        <fullName evidence="2">Uncharacterized protein</fullName>
    </submittedName>
</protein>
<keyword evidence="3" id="KW-1185">Reference proteome</keyword>
<name>A0A3M7QXM6_BRAPC</name>
<feature type="signal peptide" evidence="1">
    <location>
        <begin position="1"/>
        <end position="21"/>
    </location>
</feature>
<keyword evidence="1" id="KW-0732">Signal</keyword>
<organism evidence="2 3">
    <name type="scientific">Brachionus plicatilis</name>
    <name type="common">Marine rotifer</name>
    <name type="synonym">Brachionus muelleri</name>
    <dbReference type="NCBI Taxonomy" id="10195"/>
    <lineage>
        <taxon>Eukaryota</taxon>
        <taxon>Metazoa</taxon>
        <taxon>Spiralia</taxon>
        <taxon>Gnathifera</taxon>
        <taxon>Rotifera</taxon>
        <taxon>Eurotatoria</taxon>
        <taxon>Monogononta</taxon>
        <taxon>Pseudotrocha</taxon>
        <taxon>Ploima</taxon>
        <taxon>Brachionidae</taxon>
        <taxon>Brachionus</taxon>
    </lineage>
</organism>
<comment type="caution">
    <text evidence="2">The sequence shown here is derived from an EMBL/GenBank/DDBJ whole genome shotgun (WGS) entry which is preliminary data.</text>
</comment>
<proteinExistence type="predicted"/>
<sequence>MISGKSLIFVALSSLVLMVVSVPAPNLPEQDMVMQTGSARSMYGYNDNYDNGKYDRYNYKPYGYDKYDYKPNYYKSYDDYKPYNSHNGYNNYNYGYKSKNYDYKPYHGSYNRKHYNSYEY</sequence>